<keyword evidence="1" id="KW-0175">Coiled coil</keyword>
<feature type="coiled-coil region" evidence="1">
    <location>
        <begin position="264"/>
        <end position="291"/>
    </location>
</feature>
<evidence type="ECO:0000256" key="1">
    <source>
        <dbReference type="SAM" id="Coils"/>
    </source>
</evidence>
<comment type="caution">
    <text evidence="2">The sequence shown here is derived from an EMBL/GenBank/DDBJ whole genome shotgun (WGS) entry which is preliminary data.</text>
</comment>
<dbReference type="GO" id="GO:0004519">
    <property type="term" value="F:endonuclease activity"/>
    <property type="evidence" value="ECO:0007669"/>
    <property type="project" value="UniProtKB-KW"/>
</dbReference>
<dbReference type="RefSeq" id="WP_199567911.1">
    <property type="nucleotide sequence ID" value="NZ_JAENBP010000005.1"/>
</dbReference>
<proteinExistence type="predicted"/>
<feature type="coiled-coil region" evidence="1">
    <location>
        <begin position="388"/>
        <end position="426"/>
    </location>
</feature>
<accession>A0A934UDQ9</accession>
<organism evidence="2 3">
    <name type="scientific">Streptococcus zalophi</name>
    <dbReference type="NCBI Taxonomy" id="640031"/>
    <lineage>
        <taxon>Bacteria</taxon>
        <taxon>Bacillati</taxon>
        <taxon>Bacillota</taxon>
        <taxon>Bacilli</taxon>
        <taxon>Lactobacillales</taxon>
        <taxon>Streptococcaceae</taxon>
        <taxon>Streptococcus</taxon>
    </lineage>
</organism>
<dbReference type="Proteomes" id="UP000644875">
    <property type="component" value="Unassembled WGS sequence"/>
</dbReference>
<dbReference type="AlphaFoldDB" id="A0A934UDQ9"/>
<evidence type="ECO:0000313" key="3">
    <source>
        <dbReference type="Proteomes" id="UP000644875"/>
    </source>
</evidence>
<keyword evidence="2" id="KW-0540">Nuclease</keyword>
<dbReference type="EMBL" id="JAENBP010000005">
    <property type="protein sequence ID" value="MBJ8349994.1"/>
    <property type="molecule type" value="Genomic_DNA"/>
</dbReference>
<feature type="coiled-coil region" evidence="1">
    <location>
        <begin position="328"/>
        <end position="362"/>
    </location>
</feature>
<reference evidence="2 3" key="1">
    <citation type="journal article" date="2021" name="Int. J. Syst. Evol. Microbiol.">
        <title>Streptococcus vicugnae sp. nov., isolated from faeces of alpacas (Vicugna pacos) and cattle (Bos taurus), Streptococcus zalophi sp. nov., and Streptococcus pacificus sp. nov., isolated from respiratory tract of California sea lions (Zalophus californianus).</title>
        <authorList>
            <person name="Volokhov D.V."/>
            <person name="Zagorodnyaya T.A."/>
            <person name="Shen Z."/>
            <person name="Blom J."/>
            <person name="Furtak V.A."/>
            <person name="Eisenberg T."/>
            <person name="Fan P."/>
            <person name="Jeong K.C."/>
            <person name="Gao Y."/>
            <person name="Zhang S."/>
            <person name="Amselle M."/>
        </authorList>
    </citation>
    <scope>NUCLEOTIDE SEQUENCE [LARGE SCALE GENOMIC DNA]</scope>
    <source>
        <strain evidence="3">CSL7508-lung</strain>
    </source>
</reference>
<keyword evidence="3" id="KW-1185">Reference proteome</keyword>
<sequence length="551" mass="64664">MSRLRIKSLLIVDYNKEEANKFLFSDSANLIVSSTNGEGKSSIVKSIYYALGANIKLFPQNWKADSYIFQLEIFVDDESLLIKRHNKTISVLENDEIQVFENFKEYSVWFQSKLGMDMQLVSKSSNNSSLASIDALLSPMYIDQDKSWDGKLFKDSFEGLGRYKSDSFPKNVFDYYLGLSDNQINDKESKKNDYSRQLELVNGKINQIKSVYETFRSQKNITETIPKNYDEFQKEVKFYVDETNKFSEQITKKTSELFRDKVKLDILKQDLEELKKLSSKTKERYSDIKHECVYCHSVLTRGQSLTRLELEDNELAINVRKDHICQQIIKIERIVVEKEKTMEELKKQFNQYHQRLTELKKLSDINEYVNQNVLLELKSMEIQETEEKTRIEIFITQLKKELRKLKKELSEKSQEMEGQFEELKNKLSIIIGSEGVANKKFRDFNKLKGSGTNLNRDLLTMFLVYINLVDSKSEIGFPFAIDSFVKNETDKRVLKRMFQGINEYFLNLKNQTFFSIIEENLTYISPQINHVKINSPLLKSELYDSLEKEII</sequence>
<gene>
    <name evidence="2" type="ORF">JHK64_05040</name>
</gene>
<protein>
    <submittedName>
        <fullName evidence="2">Endonuclease</fullName>
    </submittedName>
</protein>
<keyword evidence="2" id="KW-0378">Hydrolase</keyword>
<evidence type="ECO:0000313" key="2">
    <source>
        <dbReference type="EMBL" id="MBJ8349994.1"/>
    </source>
</evidence>
<name>A0A934UDQ9_9STRE</name>
<keyword evidence="2" id="KW-0255">Endonuclease</keyword>